<accession>A0AAD3XTA9</accession>
<evidence type="ECO:0000313" key="2">
    <source>
        <dbReference type="EMBL" id="GMH15510.1"/>
    </source>
</evidence>
<sequence>MKYKPSGRTIPTPPAKQDPVRSPPCLDPGAKDSYLIDIDIEQPLDPPSENSACFSRSDPGAAPGESSVGPVAPMFLDVLAAVDKSQNEDLRLVDEHLNPCQPYATCPDQVIDAVSREFVMDVQMVVLQPDDEAEKSFFFILATNLAYQRVDRHSLFFSLKIENGAQSTQPQPLFRLSLLSKEPLEFLEAKKSPVSDRDVLGNPMHASALVEVVHEIRSSSAVLSINGVGFCDLTPNSITKFSCKYFQDASWALAAELQCCKNDGTNYVSQGVSLDGIHVGWLPDQTLPQKSNNKVSIRPIVSTMVEEDPANISNPIPVALQMVLEANATQAYLASLTPEELQTISGLLDEYLSAESEAPSTSSPRVVAD</sequence>
<dbReference type="AlphaFoldDB" id="A0AAD3XTA9"/>
<evidence type="ECO:0000256" key="1">
    <source>
        <dbReference type="SAM" id="MobiDB-lite"/>
    </source>
</evidence>
<reference evidence="2" key="1">
    <citation type="submission" date="2023-05" db="EMBL/GenBank/DDBJ databases">
        <title>Nepenthes gracilis genome sequencing.</title>
        <authorList>
            <person name="Fukushima K."/>
        </authorList>
    </citation>
    <scope>NUCLEOTIDE SEQUENCE</scope>
    <source>
        <strain evidence="2">SING2019-196</strain>
    </source>
</reference>
<name>A0AAD3XTA9_NEPGR</name>
<feature type="region of interest" description="Disordered" evidence="1">
    <location>
        <begin position="1"/>
        <end position="67"/>
    </location>
</feature>
<feature type="compositionally biased region" description="Pro residues" evidence="1">
    <location>
        <begin position="11"/>
        <end position="26"/>
    </location>
</feature>
<dbReference type="EMBL" id="BSYO01000015">
    <property type="protein sequence ID" value="GMH15510.1"/>
    <property type="molecule type" value="Genomic_DNA"/>
</dbReference>
<evidence type="ECO:0000313" key="3">
    <source>
        <dbReference type="Proteomes" id="UP001279734"/>
    </source>
</evidence>
<comment type="caution">
    <text evidence="2">The sequence shown here is derived from an EMBL/GenBank/DDBJ whole genome shotgun (WGS) entry which is preliminary data.</text>
</comment>
<dbReference type="Proteomes" id="UP001279734">
    <property type="component" value="Unassembled WGS sequence"/>
</dbReference>
<protein>
    <submittedName>
        <fullName evidence="2">Uncharacterized protein</fullName>
    </submittedName>
</protein>
<organism evidence="2 3">
    <name type="scientific">Nepenthes gracilis</name>
    <name type="common">Slender pitcher plant</name>
    <dbReference type="NCBI Taxonomy" id="150966"/>
    <lineage>
        <taxon>Eukaryota</taxon>
        <taxon>Viridiplantae</taxon>
        <taxon>Streptophyta</taxon>
        <taxon>Embryophyta</taxon>
        <taxon>Tracheophyta</taxon>
        <taxon>Spermatophyta</taxon>
        <taxon>Magnoliopsida</taxon>
        <taxon>eudicotyledons</taxon>
        <taxon>Gunneridae</taxon>
        <taxon>Pentapetalae</taxon>
        <taxon>Caryophyllales</taxon>
        <taxon>Nepenthaceae</taxon>
        <taxon>Nepenthes</taxon>
    </lineage>
</organism>
<gene>
    <name evidence="2" type="ORF">Nepgr_017351</name>
</gene>
<proteinExistence type="predicted"/>
<keyword evidence="3" id="KW-1185">Reference proteome</keyword>